<comment type="subcellular location">
    <subcellularLocation>
        <location evidence="2">Nucleus</location>
    </subcellularLocation>
</comment>
<dbReference type="PROSITE" id="PS00028">
    <property type="entry name" value="ZINC_FINGER_C2H2_1"/>
    <property type="match status" value="7"/>
</dbReference>
<evidence type="ECO:0000259" key="16">
    <source>
        <dbReference type="PROSITE" id="PS50157"/>
    </source>
</evidence>
<feature type="region of interest" description="Disordered" evidence="15">
    <location>
        <begin position="167"/>
        <end position="208"/>
    </location>
</feature>
<dbReference type="AlphaFoldDB" id="A0A8C5SRV1"/>
<dbReference type="GO" id="GO:0045595">
    <property type="term" value="P:regulation of cell differentiation"/>
    <property type="evidence" value="ECO:0007669"/>
    <property type="project" value="UniProtKB-ARBA"/>
</dbReference>
<accession>A0A8C5SRV1</accession>
<dbReference type="FunFam" id="3.30.160.60:FF:002343">
    <property type="entry name" value="Zinc finger protein 33A"/>
    <property type="match status" value="1"/>
</dbReference>
<evidence type="ECO:0000256" key="13">
    <source>
        <dbReference type="ARBA" id="ARBA00023242"/>
    </source>
</evidence>
<dbReference type="FunFam" id="3.30.160.60:FF:001954">
    <property type="entry name" value="Zinc finger protein 787"/>
    <property type="match status" value="1"/>
</dbReference>
<dbReference type="InterPro" id="IPR013087">
    <property type="entry name" value="Znf_C2H2_type"/>
</dbReference>
<dbReference type="Ensembl" id="ENSLLTT00000020505.1">
    <property type="protein sequence ID" value="ENSLLTP00000019777.1"/>
    <property type="gene ID" value="ENSLLTG00000014842.1"/>
</dbReference>
<dbReference type="GeneTree" id="ENSGT01150000286934"/>
<protein>
    <recommendedName>
        <fullName evidence="16">C2H2-type domain-containing protein</fullName>
    </recommendedName>
</protein>
<dbReference type="PANTHER" id="PTHR24399">
    <property type="entry name" value="ZINC FINGER AND BTB DOMAIN-CONTAINING"/>
    <property type="match status" value="1"/>
</dbReference>
<dbReference type="Pfam" id="PF00096">
    <property type="entry name" value="zf-C2H2"/>
    <property type="match status" value="7"/>
</dbReference>
<keyword evidence="13" id="KW-0539">Nucleus</keyword>
<dbReference type="PROSITE" id="PS50157">
    <property type="entry name" value="ZINC_FINGER_C2H2_2"/>
    <property type="match status" value="8"/>
</dbReference>
<reference evidence="17" key="2">
    <citation type="submission" date="2025-09" db="UniProtKB">
        <authorList>
            <consortium name="Ensembl"/>
        </authorList>
    </citation>
    <scope>IDENTIFICATION</scope>
</reference>
<evidence type="ECO:0000256" key="14">
    <source>
        <dbReference type="PROSITE-ProRule" id="PRU00042"/>
    </source>
</evidence>
<dbReference type="GO" id="GO:0000978">
    <property type="term" value="F:RNA polymerase II cis-regulatory region sequence-specific DNA binding"/>
    <property type="evidence" value="ECO:0007669"/>
    <property type="project" value="TreeGrafter"/>
</dbReference>
<evidence type="ECO:0000256" key="10">
    <source>
        <dbReference type="ARBA" id="ARBA00023015"/>
    </source>
</evidence>
<dbReference type="FunFam" id="3.30.160.60:FF:000247">
    <property type="entry name" value="Zinc finger protein 236"/>
    <property type="match status" value="2"/>
</dbReference>
<evidence type="ECO:0000256" key="15">
    <source>
        <dbReference type="SAM" id="MobiDB-lite"/>
    </source>
</evidence>
<feature type="domain" description="C2H2-type" evidence="16">
    <location>
        <begin position="98"/>
        <end position="125"/>
    </location>
</feature>
<evidence type="ECO:0000256" key="1">
    <source>
        <dbReference type="ARBA" id="ARBA00003767"/>
    </source>
</evidence>
<dbReference type="FunFam" id="3.30.160.60:FF:000358">
    <property type="entry name" value="zinc finger protein 24"/>
    <property type="match status" value="1"/>
</dbReference>
<organism evidence="17 18">
    <name type="scientific">Laticauda laticaudata</name>
    <name type="common">Blue-ringed sea krait</name>
    <name type="synonym">Blue-lipped sea krait</name>
    <dbReference type="NCBI Taxonomy" id="8630"/>
    <lineage>
        <taxon>Eukaryota</taxon>
        <taxon>Metazoa</taxon>
        <taxon>Chordata</taxon>
        <taxon>Craniata</taxon>
        <taxon>Vertebrata</taxon>
        <taxon>Euteleostomi</taxon>
        <taxon>Lepidosauria</taxon>
        <taxon>Squamata</taxon>
        <taxon>Bifurcata</taxon>
        <taxon>Unidentata</taxon>
        <taxon>Episquamata</taxon>
        <taxon>Toxicofera</taxon>
        <taxon>Serpentes</taxon>
        <taxon>Colubroidea</taxon>
        <taxon>Elapidae</taxon>
        <taxon>Laticaudinae</taxon>
        <taxon>Laticauda</taxon>
    </lineage>
</organism>
<dbReference type="Gene3D" id="3.30.160.60">
    <property type="entry name" value="Classic Zinc Finger"/>
    <property type="match status" value="8"/>
</dbReference>
<evidence type="ECO:0000256" key="4">
    <source>
        <dbReference type="ARBA" id="ARBA00022499"/>
    </source>
</evidence>
<dbReference type="GO" id="GO:0001227">
    <property type="term" value="F:DNA-binding transcription repressor activity, RNA polymerase II-specific"/>
    <property type="evidence" value="ECO:0007669"/>
    <property type="project" value="TreeGrafter"/>
</dbReference>
<feature type="domain" description="C2H2-type" evidence="16">
    <location>
        <begin position="246"/>
        <end position="273"/>
    </location>
</feature>
<evidence type="ECO:0000256" key="8">
    <source>
        <dbReference type="ARBA" id="ARBA00022833"/>
    </source>
</evidence>
<feature type="domain" description="C2H2-type" evidence="16">
    <location>
        <begin position="126"/>
        <end position="153"/>
    </location>
</feature>
<evidence type="ECO:0000256" key="2">
    <source>
        <dbReference type="ARBA" id="ARBA00004123"/>
    </source>
</evidence>
<keyword evidence="12" id="KW-0804">Transcription</keyword>
<keyword evidence="5" id="KW-0479">Metal-binding</keyword>
<keyword evidence="6" id="KW-0677">Repeat</keyword>
<name>A0A8C5SRV1_LATLA</name>
<evidence type="ECO:0000256" key="12">
    <source>
        <dbReference type="ARBA" id="ARBA00023163"/>
    </source>
</evidence>
<keyword evidence="10" id="KW-0805">Transcription regulation</keyword>
<feature type="domain" description="C2H2-type" evidence="16">
    <location>
        <begin position="218"/>
        <end position="245"/>
    </location>
</feature>
<sequence length="343" mass="38792">MMPPKRSRGKLPQISTHKRRPKSQWKLEEQQKSLLLGEDKKRKAGTPNKRAGKRKGTTAPQRSCSGENPNICTECGQTFAQTLELVSHQRIHAGEKPYKCADCGKAFSIRSNLSRHRRIHTREKPYLCSECGKSFADKPSLEQHARTHSREAPFQCIDCGKMFSQSSHEKRPLKSPPGKRQSSCAAPETAVVSPGSASGRTQRPRVSKKLDSSFEIPHTCAECWQSFNQTSDLVKHMRIHTGEKPFECSHCGKCFNVSSNLIRHKRIHTGEKPYTCSVCGKSFTDKSTLTQHNRIHTGEKPYTCSYCGKSFSRSSHHKRHQRIHAGENPASLLPLWPYPNQMY</sequence>
<evidence type="ECO:0000256" key="6">
    <source>
        <dbReference type="ARBA" id="ARBA00022737"/>
    </source>
</evidence>
<dbReference type="InterPro" id="IPR036236">
    <property type="entry name" value="Znf_C2H2_sf"/>
</dbReference>
<feature type="compositionally biased region" description="Basic and acidic residues" evidence="15">
    <location>
        <begin position="25"/>
        <end position="41"/>
    </location>
</feature>
<proteinExistence type="inferred from homology"/>
<dbReference type="GO" id="GO:0002682">
    <property type="term" value="P:regulation of immune system process"/>
    <property type="evidence" value="ECO:0007669"/>
    <property type="project" value="TreeGrafter"/>
</dbReference>
<evidence type="ECO:0000256" key="3">
    <source>
        <dbReference type="ARBA" id="ARBA00006991"/>
    </source>
</evidence>
<dbReference type="GO" id="GO:0001817">
    <property type="term" value="P:regulation of cytokine production"/>
    <property type="evidence" value="ECO:0007669"/>
    <property type="project" value="TreeGrafter"/>
</dbReference>
<feature type="domain" description="C2H2-type" evidence="16">
    <location>
        <begin position="302"/>
        <end position="329"/>
    </location>
</feature>
<keyword evidence="8" id="KW-0862">Zinc</keyword>
<dbReference type="SUPFAM" id="SSF57667">
    <property type="entry name" value="beta-beta-alpha zinc fingers"/>
    <property type="match status" value="4"/>
</dbReference>
<dbReference type="SMART" id="SM00355">
    <property type="entry name" value="ZnF_C2H2"/>
    <property type="match status" value="7"/>
</dbReference>
<feature type="domain" description="C2H2-type" evidence="16">
    <location>
        <begin position="154"/>
        <end position="181"/>
    </location>
</feature>
<dbReference type="GO" id="GO:0005654">
    <property type="term" value="C:nucleoplasm"/>
    <property type="evidence" value="ECO:0007669"/>
    <property type="project" value="TreeGrafter"/>
</dbReference>
<comment type="function">
    <text evidence="1">May be involved in transcriptional regulation.</text>
</comment>
<dbReference type="Proteomes" id="UP000694406">
    <property type="component" value="Unplaced"/>
</dbReference>
<keyword evidence="9" id="KW-0832">Ubl conjugation</keyword>
<feature type="domain" description="C2H2-type" evidence="16">
    <location>
        <begin position="274"/>
        <end position="301"/>
    </location>
</feature>
<evidence type="ECO:0000256" key="5">
    <source>
        <dbReference type="ARBA" id="ARBA00022723"/>
    </source>
</evidence>
<reference evidence="17" key="1">
    <citation type="submission" date="2025-08" db="UniProtKB">
        <authorList>
            <consortium name="Ensembl"/>
        </authorList>
    </citation>
    <scope>IDENTIFICATION</scope>
</reference>
<keyword evidence="11" id="KW-0238">DNA-binding</keyword>
<dbReference type="FunFam" id="3.30.160.60:FF:000624">
    <property type="entry name" value="zinc finger protein 697"/>
    <property type="match status" value="1"/>
</dbReference>
<evidence type="ECO:0000313" key="18">
    <source>
        <dbReference type="Proteomes" id="UP000694406"/>
    </source>
</evidence>
<comment type="similarity">
    <text evidence="3">Belongs to the krueppel C2H2-type zinc-finger protein family.</text>
</comment>
<keyword evidence="7 14" id="KW-0863">Zinc-finger</keyword>
<dbReference type="FunFam" id="3.30.160.60:FF:000912">
    <property type="entry name" value="Zinc finger protein 660"/>
    <property type="match status" value="1"/>
</dbReference>
<evidence type="ECO:0000256" key="9">
    <source>
        <dbReference type="ARBA" id="ARBA00022843"/>
    </source>
</evidence>
<feature type="domain" description="C2H2-type" evidence="16">
    <location>
        <begin position="70"/>
        <end position="97"/>
    </location>
</feature>
<evidence type="ECO:0000313" key="17">
    <source>
        <dbReference type="Ensembl" id="ENSLLTP00000019777.1"/>
    </source>
</evidence>
<evidence type="ECO:0000256" key="7">
    <source>
        <dbReference type="ARBA" id="ARBA00022771"/>
    </source>
</evidence>
<dbReference type="GO" id="GO:0008270">
    <property type="term" value="F:zinc ion binding"/>
    <property type="evidence" value="ECO:0007669"/>
    <property type="project" value="UniProtKB-KW"/>
</dbReference>
<dbReference type="PANTHER" id="PTHR24399:SF54">
    <property type="entry name" value="GASTRULA ZINC FINGER PROTEIN XLCGF26.1-LIKE-RELATED"/>
    <property type="match status" value="1"/>
</dbReference>
<keyword evidence="4" id="KW-1017">Isopeptide bond</keyword>
<keyword evidence="18" id="KW-1185">Reference proteome</keyword>
<feature type="region of interest" description="Disordered" evidence="15">
    <location>
        <begin position="1"/>
        <end position="65"/>
    </location>
</feature>
<evidence type="ECO:0000256" key="11">
    <source>
        <dbReference type="ARBA" id="ARBA00023125"/>
    </source>
</evidence>